<dbReference type="Gene3D" id="3.50.50.60">
    <property type="entry name" value="FAD/NAD(P)-binding domain"/>
    <property type="match status" value="1"/>
</dbReference>
<feature type="transmembrane region" description="Helical" evidence="1">
    <location>
        <begin position="6"/>
        <end position="26"/>
    </location>
</feature>
<keyword evidence="1" id="KW-1133">Transmembrane helix</keyword>
<evidence type="ECO:0000256" key="1">
    <source>
        <dbReference type="SAM" id="Phobius"/>
    </source>
</evidence>
<proteinExistence type="predicted"/>
<dbReference type="EMBL" id="FNBA01000004">
    <property type="protein sequence ID" value="SDE99757.1"/>
    <property type="molecule type" value="Genomic_DNA"/>
</dbReference>
<dbReference type="Gene3D" id="3.30.9.100">
    <property type="match status" value="1"/>
</dbReference>
<dbReference type="GO" id="GO:0071949">
    <property type="term" value="F:FAD binding"/>
    <property type="evidence" value="ECO:0007669"/>
    <property type="project" value="InterPro"/>
</dbReference>
<keyword evidence="1" id="KW-0812">Transmembrane</keyword>
<accession>A0A1G7HGY0</accession>
<dbReference type="PRINTS" id="PR00420">
    <property type="entry name" value="RNGMNOXGNASE"/>
</dbReference>
<dbReference type="PANTHER" id="PTHR43747">
    <property type="entry name" value="FAD-BINDING PROTEIN"/>
    <property type="match status" value="1"/>
</dbReference>
<sequence>MKDKTIYTIAIIGAGPAGSSCAIALLKAGFKVQLLDNSKTGKFHIGESIPPDMNLLLKKLGVYDSFLAETHEPCYGSCSYWGSELRGYNDSLLNPYGHGWHLDRQNFNQFLVEEAEKLGATIFRNCTYKSSVKTESGYQLFMEVKKKQFDPIEADFVIDASGTRSVFASEYGSTQIKDTSLVCLGVRFRNKGGREVSKLTHLESVENGWWYAARIPGEQLLVTLYTTSEVVKTLELHHLENWVKLLQQAPNTSHWIRGMEPVESKLIGFKAPSFCLSRVVGDSWMAIGDAAICFDPITSQGIIKSVTQGIRAAEIITHYVSGIETALPYFETEVKAQYKQYLESRKYFYHLEKRWPTSAFWKTIQDSTSQREKPT</sequence>
<dbReference type="PROSITE" id="PS51257">
    <property type="entry name" value="PROKAR_LIPOPROTEIN"/>
    <property type="match status" value="1"/>
</dbReference>
<dbReference type="PANTHER" id="PTHR43747:SF1">
    <property type="entry name" value="SLR1998 PROTEIN"/>
    <property type="match status" value="1"/>
</dbReference>
<dbReference type="STRING" id="227084.SAMN05421855_10490"/>
<feature type="domain" description="FAD-binding" evidence="2">
    <location>
        <begin position="8"/>
        <end position="318"/>
    </location>
</feature>
<protein>
    <submittedName>
        <fullName evidence="3">Dehydrogenase (Flavoprotein)</fullName>
    </submittedName>
</protein>
<keyword evidence="1" id="KW-0472">Membrane</keyword>
<dbReference type="Proteomes" id="UP000199321">
    <property type="component" value="Unassembled WGS sequence"/>
</dbReference>
<dbReference type="RefSeq" id="WP_175445452.1">
    <property type="nucleotide sequence ID" value="NZ_BMWO01000004.1"/>
</dbReference>
<dbReference type="SUPFAM" id="SSF51905">
    <property type="entry name" value="FAD/NAD(P)-binding domain"/>
    <property type="match status" value="1"/>
</dbReference>
<reference evidence="3 4" key="1">
    <citation type="submission" date="2016-10" db="EMBL/GenBank/DDBJ databases">
        <authorList>
            <person name="de Groot N.N."/>
        </authorList>
    </citation>
    <scope>NUCLEOTIDE SEQUENCE [LARGE SCALE GENOMIC DNA]</scope>
    <source>
        <strain evidence="3 4">DSM 16195</strain>
    </source>
</reference>
<name>A0A1G7HGY0_9FLAO</name>
<dbReference type="InterPro" id="IPR050816">
    <property type="entry name" value="Flavin-dep_Halogenase_NPB"/>
</dbReference>
<gene>
    <name evidence="3" type="ORF">SAMN05421855_10490</name>
</gene>
<evidence type="ECO:0000259" key="2">
    <source>
        <dbReference type="Pfam" id="PF01494"/>
    </source>
</evidence>
<keyword evidence="4" id="KW-1185">Reference proteome</keyword>
<dbReference type="AlphaFoldDB" id="A0A1G7HGY0"/>
<dbReference type="InterPro" id="IPR002938">
    <property type="entry name" value="FAD-bd"/>
</dbReference>
<dbReference type="InterPro" id="IPR036188">
    <property type="entry name" value="FAD/NAD-bd_sf"/>
</dbReference>
<organism evidence="3 4">
    <name type="scientific">Ulvibacter litoralis</name>
    <dbReference type="NCBI Taxonomy" id="227084"/>
    <lineage>
        <taxon>Bacteria</taxon>
        <taxon>Pseudomonadati</taxon>
        <taxon>Bacteroidota</taxon>
        <taxon>Flavobacteriia</taxon>
        <taxon>Flavobacteriales</taxon>
        <taxon>Flavobacteriaceae</taxon>
        <taxon>Ulvibacter</taxon>
    </lineage>
</organism>
<evidence type="ECO:0000313" key="3">
    <source>
        <dbReference type="EMBL" id="SDE99757.1"/>
    </source>
</evidence>
<evidence type="ECO:0000313" key="4">
    <source>
        <dbReference type="Proteomes" id="UP000199321"/>
    </source>
</evidence>
<dbReference type="Pfam" id="PF01494">
    <property type="entry name" value="FAD_binding_3"/>
    <property type="match status" value="1"/>
</dbReference>